<dbReference type="RefSeq" id="WP_018904115.1">
    <property type="nucleotide sequence ID" value="NZ_CAIGKF010000001.1"/>
</dbReference>
<name>A0AAW8ELZ3_VARPD</name>
<protein>
    <recommendedName>
        <fullName evidence="3">General stress protein CsbD</fullName>
    </recommendedName>
</protein>
<accession>A0AAW8ELZ3</accession>
<organism evidence="1 2">
    <name type="scientific">Variovorax paradoxus</name>
    <dbReference type="NCBI Taxonomy" id="34073"/>
    <lineage>
        <taxon>Bacteria</taxon>
        <taxon>Pseudomonadati</taxon>
        <taxon>Pseudomonadota</taxon>
        <taxon>Betaproteobacteria</taxon>
        <taxon>Burkholderiales</taxon>
        <taxon>Comamonadaceae</taxon>
        <taxon>Variovorax</taxon>
    </lineage>
</organism>
<gene>
    <name evidence="1" type="ORF">J2W39_005120</name>
</gene>
<dbReference type="Proteomes" id="UP001224845">
    <property type="component" value="Unassembled WGS sequence"/>
</dbReference>
<evidence type="ECO:0008006" key="3">
    <source>
        <dbReference type="Google" id="ProtNLM"/>
    </source>
</evidence>
<dbReference type="EMBL" id="JAUSRV010000014">
    <property type="protein sequence ID" value="MDP9973857.1"/>
    <property type="molecule type" value="Genomic_DNA"/>
</dbReference>
<evidence type="ECO:0000313" key="1">
    <source>
        <dbReference type="EMBL" id="MDP9973857.1"/>
    </source>
</evidence>
<dbReference type="GeneID" id="99717749"/>
<dbReference type="AlphaFoldDB" id="A0AAW8ELZ3"/>
<proteinExistence type="predicted"/>
<sequence length="66" mass="7858">MTIQWDELRTAYDAWRAERDKFDRWMTAIAAGEPYDKAELQRDIEELDARHQVFLEKARPFVQSAA</sequence>
<evidence type="ECO:0000313" key="2">
    <source>
        <dbReference type="Proteomes" id="UP001224845"/>
    </source>
</evidence>
<reference evidence="1" key="1">
    <citation type="submission" date="2023-07" db="EMBL/GenBank/DDBJ databases">
        <title>Sorghum-associated microbial communities from plants grown in Nebraska, USA.</title>
        <authorList>
            <person name="Schachtman D."/>
        </authorList>
    </citation>
    <scope>NUCLEOTIDE SEQUENCE</scope>
    <source>
        <strain evidence="1">DS3315</strain>
    </source>
</reference>
<comment type="caution">
    <text evidence="1">The sequence shown here is derived from an EMBL/GenBank/DDBJ whole genome shotgun (WGS) entry which is preliminary data.</text>
</comment>